<comment type="caution">
    <text evidence="1">The sequence shown here is derived from an EMBL/GenBank/DDBJ whole genome shotgun (WGS) entry which is preliminary data.</text>
</comment>
<keyword evidence="2" id="KW-1185">Reference proteome</keyword>
<reference evidence="1" key="1">
    <citation type="journal article" date="2022" name="Int. J. Mol. Sci.">
        <title>Draft Genome of Tanacetum Coccineum: Genomic Comparison of Closely Related Tanacetum-Family Plants.</title>
        <authorList>
            <person name="Yamashiro T."/>
            <person name="Shiraishi A."/>
            <person name="Nakayama K."/>
            <person name="Satake H."/>
        </authorList>
    </citation>
    <scope>NUCLEOTIDE SEQUENCE</scope>
</reference>
<reference evidence="1" key="2">
    <citation type="submission" date="2022-01" db="EMBL/GenBank/DDBJ databases">
        <authorList>
            <person name="Yamashiro T."/>
            <person name="Shiraishi A."/>
            <person name="Satake H."/>
            <person name="Nakayama K."/>
        </authorList>
    </citation>
    <scope>NUCLEOTIDE SEQUENCE</scope>
</reference>
<dbReference type="Proteomes" id="UP001151760">
    <property type="component" value="Unassembled WGS sequence"/>
</dbReference>
<proteinExistence type="predicted"/>
<gene>
    <name evidence="1" type="ORF">Tco_0875344</name>
</gene>
<dbReference type="EMBL" id="BQNB010013491">
    <property type="protein sequence ID" value="GJT16638.1"/>
    <property type="molecule type" value="Genomic_DNA"/>
</dbReference>
<sequence length="253" mass="28087">MLVDDLARAVAILVYPIDLSSKYLNLDYDWIRGIVRTRNRGKVISPIPLTSSFTCFLFEVGLPLLTMRIGASSGMIFDCANIDTIRLRWGSKSSWGECSTAKSRITCDNTNGNTTLRIVYHDLILGGKALVERENVGFNLTKSDLCPSFVKDLTAKGVGLCVADSHTSKHREDGFTPLETIQRLLGISRSKSHSSSKGRPSSHRGGFMIHVVEENGRIHKDIELKRRSKFKLKASRHLSTVLAITQSYVLGFS</sequence>
<evidence type="ECO:0000313" key="2">
    <source>
        <dbReference type="Proteomes" id="UP001151760"/>
    </source>
</evidence>
<protein>
    <submittedName>
        <fullName evidence="1">Uncharacterized protein</fullName>
    </submittedName>
</protein>
<evidence type="ECO:0000313" key="1">
    <source>
        <dbReference type="EMBL" id="GJT16638.1"/>
    </source>
</evidence>
<accession>A0ABQ5BSP6</accession>
<name>A0ABQ5BSP6_9ASTR</name>
<organism evidence="1 2">
    <name type="scientific">Tanacetum coccineum</name>
    <dbReference type="NCBI Taxonomy" id="301880"/>
    <lineage>
        <taxon>Eukaryota</taxon>
        <taxon>Viridiplantae</taxon>
        <taxon>Streptophyta</taxon>
        <taxon>Embryophyta</taxon>
        <taxon>Tracheophyta</taxon>
        <taxon>Spermatophyta</taxon>
        <taxon>Magnoliopsida</taxon>
        <taxon>eudicotyledons</taxon>
        <taxon>Gunneridae</taxon>
        <taxon>Pentapetalae</taxon>
        <taxon>asterids</taxon>
        <taxon>campanulids</taxon>
        <taxon>Asterales</taxon>
        <taxon>Asteraceae</taxon>
        <taxon>Asteroideae</taxon>
        <taxon>Anthemideae</taxon>
        <taxon>Anthemidinae</taxon>
        <taxon>Tanacetum</taxon>
    </lineage>
</organism>